<dbReference type="PANTHER" id="PTHR31942">
    <property type="entry name" value="MLO-LIKE PROTEIN 1"/>
    <property type="match status" value="1"/>
</dbReference>
<evidence type="ECO:0000256" key="7">
    <source>
        <dbReference type="ARBA" id="ARBA00023265"/>
    </source>
</evidence>
<comment type="caution">
    <text evidence="9">The sequence shown here is derived from an EMBL/GenBank/DDBJ whole genome shotgun (WGS) entry which is preliminary data.</text>
</comment>
<keyword evidence="3 8" id="KW-0812">Transmembrane</keyword>
<comment type="subcellular location">
    <subcellularLocation>
        <location evidence="1">Membrane</location>
        <topology evidence="1">Multi-pass membrane protein</topology>
    </subcellularLocation>
</comment>
<dbReference type="GO" id="GO:0006952">
    <property type="term" value="P:defense response"/>
    <property type="evidence" value="ECO:0007669"/>
    <property type="project" value="UniProtKB-KW"/>
</dbReference>
<dbReference type="Pfam" id="PF03094">
    <property type="entry name" value="Mlo"/>
    <property type="match status" value="1"/>
</dbReference>
<gene>
    <name evidence="9" type="ORF">NE237_027945</name>
</gene>
<dbReference type="Proteomes" id="UP001141806">
    <property type="component" value="Unassembled WGS sequence"/>
</dbReference>
<reference evidence="9" key="1">
    <citation type="journal article" date="2023" name="Plant J.">
        <title>The genome of the king protea, Protea cynaroides.</title>
        <authorList>
            <person name="Chang J."/>
            <person name="Duong T.A."/>
            <person name="Schoeman C."/>
            <person name="Ma X."/>
            <person name="Roodt D."/>
            <person name="Barker N."/>
            <person name="Li Z."/>
            <person name="Van de Peer Y."/>
            <person name="Mizrachi E."/>
        </authorList>
    </citation>
    <scope>NUCLEOTIDE SEQUENCE</scope>
    <source>
        <tissue evidence="9">Young leaves</tissue>
    </source>
</reference>
<evidence type="ECO:0000256" key="6">
    <source>
        <dbReference type="ARBA" id="ARBA00023136"/>
    </source>
</evidence>
<evidence type="ECO:0000313" key="9">
    <source>
        <dbReference type="EMBL" id="KAJ4951113.1"/>
    </source>
</evidence>
<keyword evidence="4" id="KW-0611">Plant defense</keyword>
<dbReference type="PANTHER" id="PTHR31942:SF128">
    <property type="entry name" value="MLO-LIKE PROTEIN"/>
    <property type="match status" value="1"/>
</dbReference>
<evidence type="ECO:0000256" key="1">
    <source>
        <dbReference type="ARBA" id="ARBA00004141"/>
    </source>
</evidence>
<keyword evidence="6 8" id="KW-0472">Membrane</keyword>
<dbReference type="GO" id="GO:0016020">
    <property type="term" value="C:membrane"/>
    <property type="evidence" value="ECO:0007669"/>
    <property type="project" value="UniProtKB-SubCell"/>
</dbReference>
<protein>
    <submittedName>
        <fullName evidence="9">Uncharacterized protein</fullName>
    </submittedName>
</protein>
<evidence type="ECO:0000256" key="8">
    <source>
        <dbReference type="SAM" id="Phobius"/>
    </source>
</evidence>
<sequence>MVHHDPSVKPVPQENLKSPIIFHDGRLVNIESCGKQEKQREADSSSHSQRLLDFAAGFWRILVSGGSDKCADKGKVPFVSSEAILELHIFIFVLAVFHVLHCIATMALGRLKVMILEVGKGNKNS</sequence>
<dbReference type="EMBL" id="JAMYWD010000012">
    <property type="protein sequence ID" value="KAJ4951113.1"/>
    <property type="molecule type" value="Genomic_DNA"/>
</dbReference>
<comment type="similarity">
    <text evidence="2">Belongs to the MLO family.</text>
</comment>
<feature type="transmembrane region" description="Helical" evidence="8">
    <location>
        <begin position="87"/>
        <end position="108"/>
    </location>
</feature>
<evidence type="ECO:0000256" key="4">
    <source>
        <dbReference type="ARBA" id="ARBA00022821"/>
    </source>
</evidence>
<dbReference type="InterPro" id="IPR004326">
    <property type="entry name" value="Mlo"/>
</dbReference>
<name>A0A9Q0GR38_9MAGN</name>
<dbReference type="AlphaFoldDB" id="A0A9Q0GR38"/>
<proteinExistence type="inferred from homology"/>
<evidence type="ECO:0000256" key="5">
    <source>
        <dbReference type="ARBA" id="ARBA00022989"/>
    </source>
</evidence>
<evidence type="ECO:0000256" key="2">
    <source>
        <dbReference type="ARBA" id="ARBA00006574"/>
    </source>
</evidence>
<organism evidence="9 10">
    <name type="scientific">Protea cynaroides</name>
    <dbReference type="NCBI Taxonomy" id="273540"/>
    <lineage>
        <taxon>Eukaryota</taxon>
        <taxon>Viridiplantae</taxon>
        <taxon>Streptophyta</taxon>
        <taxon>Embryophyta</taxon>
        <taxon>Tracheophyta</taxon>
        <taxon>Spermatophyta</taxon>
        <taxon>Magnoliopsida</taxon>
        <taxon>Proteales</taxon>
        <taxon>Proteaceae</taxon>
        <taxon>Protea</taxon>
    </lineage>
</organism>
<accession>A0A9Q0GR38</accession>
<dbReference type="OrthoDB" id="1388414at2759"/>
<keyword evidence="10" id="KW-1185">Reference proteome</keyword>
<keyword evidence="7" id="KW-0568">Pathogenesis-related protein</keyword>
<keyword evidence="5 8" id="KW-1133">Transmembrane helix</keyword>
<evidence type="ECO:0000313" key="10">
    <source>
        <dbReference type="Proteomes" id="UP001141806"/>
    </source>
</evidence>
<evidence type="ECO:0000256" key="3">
    <source>
        <dbReference type="ARBA" id="ARBA00022692"/>
    </source>
</evidence>